<evidence type="ECO:0000256" key="11">
    <source>
        <dbReference type="RuleBase" id="RU004181"/>
    </source>
</evidence>
<protein>
    <recommendedName>
        <fullName evidence="9">Lipoprotein signal peptidase</fullName>
        <ecNumber evidence="9">3.4.23.36</ecNumber>
    </recommendedName>
    <alternativeName>
        <fullName evidence="9">Prolipoprotein signal peptidase</fullName>
    </alternativeName>
    <alternativeName>
        <fullName evidence="9">Signal peptidase II</fullName>
        <shortName evidence="9">SPase II</shortName>
    </alternativeName>
</protein>
<evidence type="ECO:0000313" key="12">
    <source>
        <dbReference type="EMBL" id="EED36480.1"/>
    </source>
</evidence>
<evidence type="ECO:0000256" key="5">
    <source>
        <dbReference type="ARBA" id="ARBA00022750"/>
    </source>
</evidence>
<keyword evidence="6 9" id="KW-0378">Hydrolase</keyword>
<dbReference type="GO" id="GO:0004190">
    <property type="term" value="F:aspartic-type endopeptidase activity"/>
    <property type="evidence" value="ECO:0007669"/>
    <property type="project" value="UniProtKB-UniRule"/>
</dbReference>
<dbReference type="PRINTS" id="PR00781">
    <property type="entry name" value="LIPOSIGPTASE"/>
</dbReference>
<comment type="similarity">
    <text evidence="1 9 11">Belongs to the peptidase A8 family.</text>
</comment>
<dbReference type="HOGENOM" id="CLU_083252_4_0_6"/>
<dbReference type="GO" id="GO:0006508">
    <property type="term" value="P:proteolysis"/>
    <property type="evidence" value="ECO:0007669"/>
    <property type="project" value="UniProtKB-KW"/>
</dbReference>
<dbReference type="Pfam" id="PF01252">
    <property type="entry name" value="Peptidase_A8"/>
    <property type="match status" value="1"/>
</dbReference>
<feature type="transmembrane region" description="Helical" evidence="9">
    <location>
        <begin position="12"/>
        <end position="28"/>
    </location>
</feature>
<comment type="catalytic activity">
    <reaction evidence="9 10">
        <text>Release of signal peptides from bacterial membrane prolipoproteins. Hydrolyzes -Xaa-Yaa-Zaa-|-(S,diacylglyceryl)Cys-, in which Xaa is hydrophobic (preferably Leu), and Yaa (Ala or Ser) and Zaa (Gly or Ala) have small, neutral side chains.</text>
        <dbReference type="EC" id="3.4.23.36"/>
    </reaction>
</comment>
<dbReference type="RefSeq" id="WP_009021223.1">
    <property type="nucleotide sequence ID" value="NZ_DS999411.1"/>
</dbReference>
<comment type="subcellular location">
    <subcellularLocation>
        <location evidence="9">Cell membrane</location>
        <topology evidence="9">Multi-pass membrane protein</topology>
    </subcellularLocation>
</comment>
<feature type="active site" evidence="9">
    <location>
        <position position="143"/>
    </location>
</feature>
<dbReference type="PROSITE" id="PS00855">
    <property type="entry name" value="SPASE_II"/>
    <property type="match status" value="1"/>
</dbReference>
<feature type="active site" evidence="9">
    <location>
        <position position="125"/>
    </location>
</feature>
<comment type="pathway">
    <text evidence="9">Protein modification; lipoprotein biosynthesis (signal peptide cleavage).</text>
</comment>
<evidence type="ECO:0000256" key="10">
    <source>
        <dbReference type="RuleBase" id="RU000594"/>
    </source>
</evidence>
<dbReference type="PANTHER" id="PTHR33695">
    <property type="entry name" value="LIPOPROTEIN SIGNAL PEPTIDASE"/>
    <property type="match status" value="1"/>
</dbReference>
<feature type="transmembrane region" description="Helical" evidence="9">
    <location>
        <begin position="97"/>
        <end position="115"/>
    </location>
</feature>
<reference evidence="13" key="1">
    <citation type="journal article" date="2013" name="BMC Microbiol.">
        <title>Taxonomy and evolution of bacteriochlorophyll a-containing members of the OM60/NOR5 clade of marine gammaproteobacteria: description of Luminiphilus syltensis gen. nov., sp. nov., reclassification of Haliea rubra as Pseudohaliea rubra gen. nov., comb. nov., and emendation of Chromatocurvus halotolerans.</title>
        <authorList>
            <person name="Spring S."/>
            <person name="Riedel T."/>
            <person name="Sproer C."/>
            <person name="Yan S."/>
            <person name="Harder J."/>
            <person name="Fuchs B.M."/>
        </authorList>
    </citation>
    <scope>NUCLEOTIDE SEQUENCE [LARGE SCALE GENOMIC DNA]</scope>
    <source>
        <strain evidence="13">NOR51-B</strain>
    </source>
</reference>
<keyword evidence="8 9" id="KW-0472">Membrane</keyword>
<evidence type="ECO:0000313" key="13">
    <source>
        <dbReference type="Proteomes" id="UP000004699"/>
    </source>
</evidence>
<dbReference type="STRING" id="565045.NOR51B_2431"/>
<name>B8KX12_9GAMM</name>
<keyword evidence="4 9" id="KW-0812">Transmembrane</keyword>
<dbReference type="NCBIfam" id="TIGR00077">
    <property type="entry name" value="lspA"/>
    <property type="match status" value="1"/>
</dbReference>
<evidence type="ECO:0000256" key="7">
    <source>
        <dbReference type="ARBA" id="ARBA00022989"/>
    </source>
</evidence>
<dbReference type="PANTHER" id="PTHR33695:SF1">
    <property type="entry name" value="LIPOPROTEIN SIGNAL PEPTIDASE"/>
    <property type="match status" value="1"/>
</dbReference>
<keyword evidence="5 9" id="KW-0064">Aspartyl protease</keyword>
<evidence type="ECO:0000256" key="6">
    <source>
        <dbReference type="ARBA" id="ARBA00022801"/>
    </source>
</evidence>
<comment type="function">
    <text evidence="9 10">This protein specifically catalyzes the removal of signal peptides from prolipoproteins.</text>
</comment>
<dbReference type="AlphaFoldDB" id="B8KX12"/>
<dbReference type="EC" id="3.4.23.36" evidence="9"/>
<dbReference type="Proteomes" id="UP000004699">
    <property type="component" value="Unassembled WGS sequence"/>
</dbReference>
<accession>B8KX12</accession>
<evidence type="ECO:0000256" key="2">
    <source>
        <dbReference type="ARBA" id="ARBA00022475"/>
    </source>
</evidence>
<evidence type="ECO:0000256" key="4">
    <source>
        <dbReference type="ARBA" id="ARBA00022692"/>
    </source>
</evidence>
<feature type="transmembrane region" description="Helical" evidence="9">
    <location>
        <begin position="72"/>
        <end position="90"/>
    </location>
</feature>
<feature type="transmembrane region" description="Helical" evidence="9">
    <location>
        <begin position="135"/>
        <end position="159"/>
    </location>
</feature>
<sequence length="169" mass="18577">MREAGWRSRQALLGYGCAVLVLLLDQWSKNIASEALDYRTPVELTDWFSLTLAHNTGAAFSFLADAGGWQRWFFSAVACVVSGVVVFWLGRLERGKLWHALALGLILGGGLGNFYDRVLLGYVVDFISLHYGDWYWPAFNVADSAISAGAVVLILDSLVGSDRTSNEAR</sequence>
<dbReference type="UniPathway" id="UPA00665"/>
<keyword evidence="13" id="KW-1185">Reference proteome</keyword>
<gene>
    <name evidence="9 12" type="primary">lspA</name>
    <name evidence="12" type="ORF">NOR51B_2431</name>
</gene>
<keyword evidence="7 9" id="KW-1133">Transmembrane helix</keyword>
<evidence type="ECO:0000256" key="1">
    <source>
        <dbReference type="ARBA" id="ARBA00006139"/>
    </source>
</evidence>
<dbReference type="eggNOG" id="COG0597">
    <property type="taxonomic scope" value="Bacteria"/>
</dbReference>
<keyword evidence="2 9" id="KW-1003">Cell membrane</keyword>
<dbReference type="OrthoDB" id="9810259at2"/>
<dbReference type="InterPro" id="IPR001872">
    <property type="entry name" value="Peptidase_A8"/>
</dbReference>
<proteinExistence type="inferred from homology"/>
<evidence type="ECO:0000256" key="8">
    <source>
        <dbReference type="ARBA" id="ARBA00023136"/>
    </source>
</evidence>
<evidence type="ECO:0000256" key="3">
    <source>
        <dbReference type="ARBA" id="ARBA00022670"/>
    </source>
</evidence>
<dbReference type="GO" id="GO:0005886">
    <property type="term" value="C:plasma membrane"/>
    <property type="evidence" value="ECO:0007669"/>
    <property type="project" value="UniProtKB-SubCell"/>
</dbReference>
<dbReference type="HAMAP" id="MF_00161">
    <property type="entry name" value="LspA"/>
    <property type="match status" value="1"/>
</dbReference>
<dbReference type="EMBL" id="DS999411">
    <property type="protein sequence ID" value="EED36480.1"/>
    <property type="molecule type" value="Genomic_DNA"/>
</dbReference>
<evidence type="ECO:0000256" key="9">
    <source>
        <dbReference type="HAMAP-Rule" id="MF_00161"/>
    </source>
</evidence>
<keyword evidence="3 9" id="KW-0645">Protease</keyword>
<organism evidence="12 13">
    <name type="scientific">Luminiphilus syltensis NOR5-1B</name>
    <dbReference type="NCBI Taxonomy" id="565045"/>
    <lineage>
        <taxon>Bacteria</taxon>
        <taxon>Pseudomonadati</taxon>
        <taxon>Pseudomonadota</taxon>
        <taxon>Gammaproteobacteria</taxon>
        <taxon>Cellvibrionales</taxon>
        <taxon>Halieaceae</taxon>
        <taxon>Luminiphilus</taxon>
    </lineage>
</organism>